<keyword evidence="3" id="KW-1185">Reference proteome</keyword>
<evidence type="ECO:0000313" key="2">
    <source>
        <dbReference type="EMBL" id="KAE8022552.1"/>
    </source>
</evidence>
<organism evidence="2 3">
    <name type="scientific">Carpinus fangiana</name>
    <dbReference type="NCBI Taxonomy" id="176857"/>
    <lineage>
        <taxon>Eukaryota</taxon>
        <taxon>Viridiplantae</taxon>
        <taxon>Streptophyta</taxon>
        <taxon>Embryophyta</taxon>
        <taxon>Tracheophyta</taxon>
        <taxon>Spermatophyta</taxon>
        <taxon>Magnoliopsida</taxon>
        <taxon>eudicotyledons</taxon>
        <taxon>Gunneridae</taxon>
        <taxon>Pentapetalae</taxon>
        <taxon>rosids</taxon>
        <taxon>fabids</taxon>
        <taxon>Fagales</taxon>
        <taxon>Betulaceae</taxon>
        <taxon>Carpinus</taxon>
    </lineage>
</organism>
<protein>
    <submittedName>
        <fullName evidence="2">Uncharacterized protein</fullName>
    </submittedName>
</protein>
<feature type="region of interest" description="Disordered" evidence="1">
    <location>
        <begin position="1"/>
        <end position="26"/>
    </location>
</feature>
<dbReference type="Proteomes" id="UP000327013">
    <property type="component" value="Chromosome 3"/>
</dbReference>
<feature type="region of interest" description="Disordered" evidence="1">
    <location>
        <begin position="45"/>
        <end position="78"/>
    </location>
</feature>
<gene>
    <name evidence="2" type="ORF">FH972_008342</name>
</gene>
<evidence type="ECO:0000313" key="3">
    <source>
        <dbReference type="Proteomes" id="UP000327013"/>
    </source>
</evidence>
<sequence>MGWPKPTGGGSHGRHTEIKDSSSQCQSRVPAICAQILPKSLRKFYNRRSTRGSGADEERNRRAEDGIGEGALEEQENQAARLDGGRSYFLRSLWFSVSTFFLFPQGVGLSSNM</sequence>
<dbReference type="AlphaFoldDB" id="A0A5N6R0Q9"/>
<reference evidence="2 3" key="1">
    <citation type="submission" date="2019-06" db="EMBL/GenBank/DDBJ databases">
        <title>A chromosomal-level reference genome of Carpinus fangiana (Coryloideae, Betulaceae).</title>
        <authorList>
            <person name="Yang X."/>
            <person name="Wang Z."/>
            <person name="Zhang L."/>
            <person name="Hao G."/>
            <person name="Liu J."/>
            <person name="Yang Y."/>
        </authorList>
    </citation>
    <scope>NUCLEOTIDE SEQUENCE [LARGE SCALE GENOMIC DNA]</scope>
    <source>
        <strain evidence="2">Cfa_2016G</strain>
        <tissue evidence="2">Leaf</tissue>
    </source>
</reference>
<dbReference type="EMBL" id="CM017323">
    <property type="protein sequence ID" value="KAE8022552.1"/>
    <property type="molecule type" value="Genomic_DNA"/>
</dbReference>
<feature type="compositionally biased region" description="Basic and acidic residues" evidence="1">
    <location>
        <begin position="54"/>
        <end position="65"/>
    </location>
</feature>
<proteinExistence type="predicted"/>
<name>A0A5N6R0Q9_9ROSI</name>
<evidence type="ECO:0000256" key="1">
    <source>
        <dbReference type="SAM" id="MobiDB-lite"/>
    </source>
</evidence>
<accession>A0A5N6R0Q9</accession>